<proteinExistence type="predicted"/>
<dbReference type="SUPFAM" id="SSF51735">
    <property type="entry name" value="NAD(P)-binding Rossmann-fold domains"/>
    <property type="match status" value="1"/>
</dbReference>
<dbReference type="Proteomes" id="UP001596044">
    <property type="component" value="Unassembled WGS sequence"/>
</dbReference>
<dbReference type="InterPro" id="IPR000683">
    <property type="entry name" value="Gfo/Idh/MocA-like_OxRdtase_N"/>
</dbReference>
<dbReference type="RefSeq" id="WP_270880730.1">
    <property type="nucleotide sequence ID" value="NZ_JAQFVF010000036.1"/>
</dbReference>
<reference evidence="3" key="1">
    <citation type="journal article" date="2019" name="Int. J. Syst. Evol. Microbiol.">
        <title>The Global Catalogue of Microorganisms (GCM) 10K type strain sequencing project: providing services to taxonomists for standard genome sequencing and annotation.</title>
        <authorList>
            <consortium name="The Broad Institute Genomics Platform"/>
            <consortium name="The Broad Institute Genome Sequencing Center for Infectious Disease"/>
            <person name="Wu L."/>
            <person name="Ma J."/>
        </authorList>
    </citation>
    <scope>NUCLEOTIDE SEQUENCE [LARGE SCALE GENOMIC DNA]</scope>
    <source>
        <strain evidence="3">KACC 11904</strain>
    </source>
</reference>
<keyword evidence="3" id="KW-1185">Reference proteome</keyword>
<sequence length="359" mass="40105">MTKKLRIGFVGVGGMGQMAHLSNYVVLQNECEVVALAEPRRQTAELVAKRYGVPQVFNDHNELLKSAEVDAIVAPQPFRHHYAIIPDILRAGIPVFTEKPLALSVKAGEELVRLGEEHGAMHMVGYHKRSDPAMEYAKSLVEQWKNSGEFGKLQYIRVTMPPGDWVNGADKPLSVDEPFPAIDKELGPDEFNEDQTNHLDAFVNYYIHQVNAIRFLLGESYRLTFADKSGVLLAGESDSGVTVTLEMAPYSTSIEWHEHIVVCFQKGFVRIDLPAPLARQRAGKVTVMRDNGKESPSYLEPIMPNLSAMRNQAKNFIAAIRGERPAPCLAKEALEDLKLAEDYIRFMARYELNSKGAIL</sequence>
<comment type="caution">
    <text evidence="2">The sequence shown here is derived from an EMBL/GenBank/DDBJ whole genome shotgun (WGS) entry which is preliminary data.</text>
</comment>
<protein>
    <submittedName>
        <fullName evidence="2">Gfo/Idh/MocA family protein</fullName>
    </submittedName>
</protein>
<dbReference type="Pfam" id="PF01408">
    <property type="entry name" value="GFO_IDH_MocA"/>
    <property type="match status" value="1"/>
</dbReference>
<gene>
    <name evidence="2" type="ORF">ACFPOG_29945</name>
</gene>
<dbReference type="Gene3D" id="3.40.50.720">
    <property type="entry name" value="NAD(P)-binding Rossmann-like Domain"/>
    <property type="match status" value="1"/>
</dbReference>
<dbReference type="InterPro" id="IPR036291">
    <property type="entry name" value="NAD(P)-bd_dom_sf"/>
</dbReference>
<feature type="domain" description="Gfo/Idh/MocA-like oxidoreductase N-terminal" evidence="1">
    <location>
        <begin position="5"/>
        <end position="126"/>
    </location>
</feature>
<evidence type="ECO:0000313" key="3">
    <source>
        <dbReference type="Proteomes" id="UP001596044"/>
    </source>
</evidence>
<evidence type="ECO:0000259" key="1">
    <source>
        <dbReference type="Pfam" id="PF01408"/>
    </source>
</evidence>
<name>A0ABW0KG41_9BACL</name>
<dbReference type="PANTHER" id="PTHR43377:SF1">
    <property type="entry name" value="BILIVERDIN REDUCTASE A"/>
    <property type="match status" value="1"/>
</dbReference>
<dbReference type="InterPro" id="IPR051450">
    <property type="entry name" value="Gfo/Idh/MocA_Oxidoreductases"/>
</dbReference>
<dbReference type="EMBL" id="JBHSMJ010000051">
    <property type="protein sequence ID" value="MFC5452433.1"/>
    <property type="molecule type" value="Genomic_DNA"/>
</dbReference>
<organism evidence="2 3">
    <name type="scientific">Paenibacillus aestuarii</name>
    <dbReference type="NCBI Taxonomy" id="516965"/>
    <lineage>
        <taxon>Bacteria</taxon>
        <taxon>Bacillati</taxon>
        <taxon>Bacillota</taxon>
        <taxon>Bacilli</taxon>
        <taxon>Bacillales</taxon>
        <taxon>Paenibacillaceae</taxon>
        <taxon>Paenibacillus</taxon>
    </lineage>
</organism>
<evidence type="ECO:0000313" key="2">
    <source>
        <dbReference type="EMBL" id="MFC5452433.1"/>
    </source>
</evidence>
<dbReference type="SUPFAM" id="SSF55347">
    <property type="entry name" value="Glyceraldehyde-3-phosphate dehydrogenase-like, C-terminal domain"/>
    <property type="match status" value="1"/>
</dbReference>
<dbReference type="PANTHER" id="PTHR43377">
    <property type="entry name" value="BILIVERDIN REDUCTASE A"/>
    <property type="match status" value="1"/>
</dbReference>
<accession>A0ABW0KG41</accession>
<dbReference type="Gene3D" id="3.30.360.10">
    <property type="entry name" value="Dihydrodipicolinate Reductase, domain 2"/>
    <property type="match status" value="1"/>
</dbReference>